<evidence type="ECO:0000256" key="6">
    <source>
        <dbReference type="SAM" id="MobiDB-lite"/>
    </source>
</evidence>
<organism evidence="8 9">
    <name type="scientific">Cellulomonas cellasea</name>
    <dbReference type="NCBI Taxonomy" id="43670"/>
    <lineage>
        <taxon>Bacteria</taxon>
        <taxon>Bacillati</taxon>
        <taxon>Actinomycetota</taxon>
        <taxon>Actinomycetes</taxon>
        <taxon>Micrococcales</taxon>
        <taxon>Cellulomonadaceae</taxon>
        <taxon>Cellulomonas</taxon>
    </lineage>
</organism>
<evidence type="ECO:0000256" key="1">
    <source>
        <dbReference type="ARBA" id="ARBA00011073"/>
    </source>
</evidence>
<dbReference type="PROSITE" id="PS51892">
    <property type="entry name" value="SUBTILASE"/>
    <property type="match status" value="1"/>
</dbReference>
<keyword evidence="2 5" id="KW-0645">Protease</keyword>
<feature type="compositionally biased region" description="Polar residues" evidence="6">
    <location>
        <begin position="20"/>
        <end position="30"/>
    </location>
</feature>
<feature type="active site" description="Charge relay system" evidence="5">
    <location>
        <position position="126"/>
    </location>
</feature>
<dbReference type="PRINTS" id="PR00723">
    <property type="entry name" value="SUBTILISIN"/>
</dbReference>
<proteinExistence type="inferred from homology"/>
<keyword evidence="4 5" id="KW-0720">Serine protease</keyword>
<dbReference type="PROSITE" id="PS00138">
    <property type="entry name" value="SUBTILASE_SER"/>
    <property type="match status" value="1"/>
</dbReference>
<feature type="active site" description="Charge relay system" evidence="5">
    <location>
        <position position="338"/>
    </location>
</feature>
<comment type="caution">
    <text evidence="8">The sequence shown here is derived from an EMBL/GenBank/DDBJ whole genome shotgun (WGS) entry which is preliminary data.</text>
</comment>
<evidence type="ECO:0000259" key="7">
    <source>
        <dbReference type="Pfam" id="PF00082"/>
    </source>
</evidence>
<dbReference type="GO" id="GO:0004252">
    <property type="term" value="F:serine-type endopeptidase activity"/>
    <property type="evidence" value="ECO:0007669"/>
    <property type="project" value="UniProtKB-UniRule"/>
</dbReference>
<protein>
    <submittedName>
        <fullName evidence="8">Subtilisin family serine protease</fullName>
    </submittedName>
</protein>
<dbReference type="SUPFAM" id="SSF52743">
    <property type="entry name" value="Subtilisin-like"/>
    <property type="match status" value="1"/>
</dbReference>
<dbReference type="InterPro" id="IPR000209">
    <property type="entry name" value="Peptidase_S8/S53_dom"/>
</dbReference>
<dbReference type="AlphaFoldDB" id="A0A7W4Y9G8"/>
<feature type="domain" description="Peptidase S8/S53" evidence="7">
    <location>
        <begin position="117"/>
        <end position="371"/>
    </location>
</feature>
<evidence type="ECO:0000313" key="8">
    <source>
        <dbReference type="EMBL" id="MBB2921670.1"/>
    </source>
</evidence>
<evidence type="ECO:0000256" key="2">
    <source>
        <dbReference type="ARBA" id="ARBA00022670"/>
    </source>
</evidence>
<sequence>MLRHHGLEQAEPTFLGTGPRTESATGSSPSDAPGLQGFVTLHFPPGADTVGIAADLERFAQVERAVPIPRAIPPQTPLDEPLVGTSSQLVVDPVTGLDNQWYIFRCRVDQAWTRSSGNGVVVADIDWGYRTSHEDLAPRLELDRAYNSYDGGTDVSHGSSIFHGTGVMGLAGSADNDRGMAGVAFGSALWPVQANDGPGPALGGNGWARAIDWVRTTDSGGRPKVIILEVQTGSFGNYEMVPSVNAAIRAAIAAGVVVCVAAGNGDRDAGIDDQGNAIPDTGSVLVGATEYDATENRRASFSNFNARVAVCAPGDSDHDVTCSSSGDSAYRNSFGGTSGATPKVAATAALMLAVNPNLTPAQIRSILIETGSTPVTDAAKPVGRFLDAGAAVQRAAALAPGWKFHLTVDSVFAHSLSQNAQAHLSGLGWRMVAPGTAEDVTRPFELLSEAAATGKAVHVFTEANGRVSSAQLA</sequence>
<dbReference type="InterPro" id="IPR050131">
    <property type="entry name" value="Peptidase_S8_subtilisin-like"/>
</dbReference>
<dbReference type="PANTHER" id="PTHR43806:SF11">
    <property type="entry name" value="CEREVISIN-RELATED"/>
    <property type="match status" value="1"/>
</dbReference>
<dbReference type="InterPro" id="IPR023828">
    <property type="entry name" value="Peptidase_S8_Ser-AS"/>
</dbReference>
<dbReference type="Gene3D" id="3.40.50.200">
    <property type="entry name" value="Peptidase S8/S53 domain"/>
    <property type="match status" value="1"/>
</dbReference>
<reference evidence="8 9" key="2">
    <citation type="submission" date="2020-08" db="EMBL/GenBank/DDBJ databases">
        <authorList>
            <person name="Partida-Martinez L."/>
            <person name="Huntemann M."/>
            <person name="Clum A."/>
            <person name="Wang J."/>
            <person name="Palaniappan K."/>
            <person name="Ritter S."/>
            <person name="Chen I.-M."/>
            <person name="Stamatis D."/>
            <person name="Reddy T."/>
            <person name="O'Malley R."/>
            <person name="Daum C."/>
            <person name="Shapiro N."/>
            <person name="Ivanova N."/>
            <person name="Kyrpides N."/>
            <person name="Woyke T."/>
        </authorList>
    </citation>
    <scope>NUCLEOTIDE SEQUENCE [LARGE SCALE GENOMIC DNA]</scope>
    <source>
        <strain evidence="8 9">RAS26</strain>
    </source>
</reference>
<dbReference type="Proteomes" id="UP000518206">
    <property type="component" value="Unassembled WGS sequence"/>
</dbReference>
<dbReference type="Pfam" id="PF00082">
    <property type="entry name" value="Peptidase_S8"/>
    <property type="match status" value="1"/>
</dbReference>
<comment type="similarity">
    <text evidence="1 5">Belongs to the peptidase S8 family.</text>
</comment>
<dbReference type="InterPro" id="IPR036852">
    <property type="entry name" value="Peptidase_S8/S53_dom_sf"/>
</dbReference>
<evidence type="ECO:0000256" key="5">
    <source>
        <dbReference type="PROSITE-ProRule" id="PRU01240"/>
    </source>
</evidence>
<feature type="region of interest" description="Disordered" evidence="6">
    <location>
        <begin position="1"/>
        <end position="35"/>
    </location>
</feature>
<dbReference type="PANTHER" id="PTHR43806">
    <property type="entry name" value="PEPTIDASE S8"/>
    <property type="match status" value="1"/>
</dbReference>
<name>A0A7W4Y9G8_9CELL</name>
<dbReference type="GO" id="GO:0006508">
    <property type="term" value="P:proteolysis"/>
    <property type="evidence" value="ECO:0007669"/>
    <property type="project" value="UniProtKB-KW"/>
</dbReference>
<evidence type="ECO:0000313" key="9">
    <source>
        <dbReference type="Proteomes" id="UP000518206"/>
    </source>
</evidence>
<evidence type="ECO:0000256" key="3">
    <source>
        <dbReference type="ARBA" id="ARBA00022801"/>
    </source>
</evidence>
<reference evidence="8 9" key="1">
    <citation type="submission" date="2020-08" db="EMBL/GenBank/DDBJ databases">
        <title>The Agave Microbiome: Exploring the role of microbial communities in plant adaptations to desert environments.</title>
        <authorList>
            <person name="Partida-Martinez L.P."/>
        </authorList>
    </citation>
    <scope>NUCLEOTIDE SEQUENCE [LARGE SCALE GENOMIC DNA]</scope>
    <source>
        <strain evidence="8 9">RAS26</strain>
    </source>
</reference>
<evidence type="ECO:0000256" key="4">
    <source>
        <dbReference type="ARBA" id="ARBA00022825"/>
    </source>
</evidence>
<dbReference type="InterPro" id="IPR015500">
    <property type="entry name" value="Peptidase_S8_subtilisin-rel"/>
</dbReference>
<dbReference type="EMBL" id="JACHVX010000001">
    <property type="protein sequence ID" value="MBB2921670.1"/>
    <property type="molecule type" value="Genomic_DNA"/>
</dbReference>
<keyword evidence="3 5" id="KW-0378">Hydrolase</keyword>
<accession>A0A7W4Y9G8</accession>
<feature type="active site" description="Charge relay system" evidence="5">
    <location>
        <position position="163"/>
    </location>
</feature>
<dbReference type="RefSeq" id="WP_183294648.1">
    <property type="nucleotide sequence ID" value="NZ_JACHVX010000001.1"/>
</dbReference>
<gene>
    <name evidence="8" type="ORF">FHR80_000564</name>
</gene>